<evidence type="ECO:0000313" key="3">
    <source>
        <dbReference type="RefSeq" id="XP_022743364.1"/>
    </source>
</evidence>
<dbReference type="Proteomes" id="UP000515121">
    <property type="component" value="Unplaced"/>
</dbReference>
<feature type="region of interest" description="Disordered" evidence="1">
    <location>
        <begin position="122"/>
        <end position="153"/>
    </location>
</feature>
<dbReference type="OrthoDB" id="983120at2759"/>
<dbReference type="AlphaFoldDB" id="A0A6P5YS41"/>
<proteinExistence type="predicted"/>
<dbReference type="RefSeq" id="XP_022743364.1">
    <property type="nucleotide sequence ID" value="XM_022887629.1"/>
</dbReference>
<dbReference type="KEGG" id="dzi:111294351"/>
<reference evidence="3" key="1">
    <citation type="submission" date="2025-08" db="UniProtKB">
        <authorList>
            <consortium name="RefSeq"/>
        </authorList>
    </citation>
    <scope>IDENTIFICATION</scope>
    <source>
        <tissue evidence="3">Fruit stalk</tissue>
    </source>
</reference>
<sequence>MEDLKQTMEENLKQTMEEFSQAIQPSLNDCLQAFSTCPEDDQVCWRSISQSLQHWDEGSIPIWAQSNSQPGINNRVVPNQTNVSTAQASRPTNISNSPLLQRSLSTLSGSERALRKRKIDQAYRQRTKKAKEDMQSNLGMLTEENESLNKENESLKKDNASMKDTLRDQEKEIGRLKSDLFQLKHEHEKQNVLVQTLSELLADPARLENERLKDENASLRKNAYLNNLTLLAEENAKLRTENKVLKVQNDALCGKIISDNEKKCEQEQ</sequence>
<organism evidence="2 3">
    <name type="scientific">Durio zibethinus</name>
    <name type="common">Durian</name>
    <dbReference type="NCBI Taxonomy" id="66656"/>
    <lineage>
        <taxon>Eukaryota</taxon>
        <taxon>Viridiplantae</taxon>
        <taxon>Streptophyta</taxon>
        <taxon>Embryophyta</taxon>
        <taxon>Tracheophyta</taxon>
        <taxon>Spermatophyta</taxon>
        <taxon>Magnoliopsida</taxon>
        <taxon>eudicotyledons</taxon>
        <taxon>Gunneridae</taxon>
        <taxon>Pentapetalae</taxon>
        <taxon>rosids</taxon>
        <taxon>malvids</taxon>
        <taxon>Malvales</taxon>
        <taxon>Malvaceae</taxon>
        <taxon>Helicteroideae</taxon>
        <taxon>Durio</taxon>
    </lineage>
</organism>
<evidence type="ECO:0000256" key="1">
    <source>
        <dbReference type="SAM" id="MobiDB-lite"/>
    </source>
</evidence>
<keyword evidence="2" id="KW-1185">Reference proteome</keyword>
<accession>A0A6P5YS41</accession>
<protein>
    <submittedName>
        <fullName evidence="3">Uncharacterized protein LOC111294351</fullName>
    </submittedName>
</protein>
<gene>
    <name evidence="3" type="primary">LOC111294351</name>
</gene>
<dbReference type="GeneID" id="111294351"/>
<evidence type="ECO:0000313" key="2">
    <source>
        <dbReference type="Proteomes" id="UP000515121"/>
    </source>
</evidence>
<name>A0A6P5YS41_DURZI</name>